<evidence type="ECO:0000313" key="10">
    <source>
        <dbReference type="Proteomes" id="UP000195137"/>
    </source>
</evidence>
<evidence type="ECO:0000256" key="5">
    <source>
        <dbReference type="ARBA" id="ARBA00023136"/>
    </source>
</evidence>
<dbReference type="InterPro" id="IPR003691">
    <property type="entry name" value="FluC"/>
</dbReference>
<evidence type="ECO:0000256" key="6">
    <source>
        <dbReference type="ARBA" id="ARBA00035120"/>
    </source>
</evidence>
<evidence type="ECO:0000313" key="9">
    <source>
        <dbReference type="EMBL" id="OUJ19476.1"/>
    </source>
</evidence>
<dbReference type="GO" id="GO:0005886">
    <property type="term" value="C:plasma membrane"/>
    <property type="evidence" value="ECO:0007669"/>
    <property type="project" value="UniProtKB-SubCell"/>
</dbReference>
<gene>
    <name evidence="8" type="primary">fluC</name>
    <name evidence="8" type="synonym">crcB</name>
    <name evidence="9" type="ORF">AMET1_0146</name>
</gene>
<feature type="transmembrane region" description="Helical" evidence="8">
    <location>
        <begin position="62"/>
        <end position="82"/>
    </location>
</feature>
<feature type="transmembrane region" description="Helical" evidence="8">
    <location>
        <begin position="120"/>
        <end position="143"/>
    </location>
</feature>
<evidence type="ECO:0000256" key="4">
    <source>
        <dbReference type="ARBA" id="ARBA00022989"/>
    </source>
</evidence>
<dbReference type="GO" id="GO:0140114">
    <property type="term" value="P:cellular detoxification of fluoride"/>
    <property type="evidence" value="ECO:0007669"/>
    <property type="project" value="UniProtKB-UniRule"/>
</dbReference>
<feature type="transmembrane region" description="Helical" evidence="8">
    <location>
        <begin position="5"/>
        <end position="28"/>
    </location>
</feature>
<name>A0A1Y3GJB2_9EURY</name>
<evidence type="ECO:0000256" key="1">
    <source>
        <dbReference type="ARBA" id="ARBA00004651"/>
    </source>
</evidence>
<evidence type="ECO:0000256" key="3">
    <source>
        <dbReference type="ARBA" id="ARBA00022692"/>
    </source>
</evidence>
<feature type="transmembrane region" description="Helical" evidence="8">
    <location>
        <begin position="149"/>
        <end position="172"/>
    </location>
</feature>
<dbReference type="Proteomes" id="UP000195137">
    <property type="component" value="Unassembled WGS sequence"/>
</dbReference>
<keyword evidence="8" id="KW-0407">Ion channel</keyword>
<evidence type="ECO:0000256" key="2">
    <source>
        <dbReference type="ARBA" id="ARBA00022475"/>
    </source>
</evidence>
<sequence length="178" mass="19960">MLWNILLSCFLAIGVFICLWVGFLGYVYLFMRFILFWVFGCLLYVYGLVGFVMNFDSYLRELWFVFLVGFGGFFGACLRYIFDLWVGGLGSTLIVNSLGSFLLSLVVYYSLVRKSLSEGFVVLVATGVLSSFTTYSTFILQSFTANPVVLVLNILGNYGFGLLGAYLGKLLIRRFGGI</sequence>
<proteinExistence type="inferred from homology"/>
<keyword evidence="3 8" id="KW-0812">Transmembrane</keyword>
<comment type="caution">
    <text evidence="9">The sequence shown here is derived from an EMBL/GenBank/DDBJ whole genome shotgun (WGS) entry which is preliminary data.</text>
</comment>
<feature type="transmembrane region" description="Helical" evidence="8">
    <location>
        <begin position="34"/>
        <end position="55"/>
    </location>
</feature>
<evidence type="ECO:0000256" key="8">
    <source>
        <dbReference type="HAMAP-Rule" id="MF_00454"/>
    </source>
</evidence>
<keyword evidence="8" id="KW-0406">Ion transport</keyword>
<organism evidence="9 10">
    <name type="scientific">Methanonatronarchaeum thermophilum</name>
    <dbReference type="NCBI Taxonomy" id="1927129"/>
    <lineage>
        <taxon>Archaea</taxon>
        <taxon>Methanobacteriati</taxon>
        <taxon>Methanobacteriota</taxon>
        <taxon>Methanonatronarchaeia</taxon>
        <taxon>Methanonatronarchaeales</taxon>
        <taxon>Methanonatronarchaeaceae</taxon>
        <taxon>Methanonatronarchaeum</taxon>
    </lineage>
</organism>
<keyword evidence="10" id="KW-1185">Reference proteome</keyword>
<reference evidence="9 10" key="1">
    <citation type="submission" date="2016-12" db="EMBL/GenBank/DDBJ databases">
        <title>Discovery of methanogenic haloarchaea.</title>
        <authorList>
            <person name="Sorokin D.Y."/>
            <person name="Makarova K.S."/>
            <person name="Abbas B."/>
            <person name="Ferrer M."/>
            <person name="Golyshin P.N."/>
        </authorList>
    </citation>
    <scope>NUCLEOTIDE SEQUENCE [LARGE SCALE GENOMIC DNA]</scope>
    <source>
        <strain evidence="9">AMET1</strain>
    </source>
</reference>
<feature type="transmembrane region" description="Helical" evidence="8">
    <location>
        <begin position="88"/>
        <end position="108"/>
    </location>
</feature>
<evidence type="ECO:0000256" key="7">
    <source>
        <dbReference type="ARBA" id="ARBA00035585"/>
    </source>
</evidence>
<keyword evidence="2 8" id="KW-1003">Cell membrane</keyword>
<keyword evidence="5 8" id="KW-0472">Membrane</keyword>
<accession>A0A1Y3GJB2</accession>
<dbReference type="HAMAP" id="MF_00454">
    <property type="entry name" value="FluC"/>
    <property type="match status" value="1"/>
</dbReference>
<dbReference type="GO" id="GO:0062054">
    <property type="term" value="F:fluoride channel activity"/>
    <property type="evidence" value="ECO:0007669"/>
    <property type="project" value="UniProtKB-UniRule"/>
</dbReference>
<comment type="function">
    <text evidence="8">Fluoride-specific ion channel. Important for reducing fluoride concentration in the cell, thus reducing its toxicity.</text>
</comment>
<keyword evidence="8" id="KW-0813">Transport</keyword>
<protein>
    <recommendedName>
        <fullName evidence="8">Fluoride-specific ion channel FluC</fullName>
    </recommendedName>
</protein>
<comment type="caution">
    <text evidence="8">Lacks conserved residue(s) required for the propagation of feature annotation.</text>
</comment>
<comment type="subcellular location">
    <subcellularLocation>
        <location evidence="1 8">Cell membrane</location>
        <topology evidence="1 8">Multi-pass membrane protein</topology>
    </subcellularLocation>
</comment>
<dbReference type="EMBL" id="MRZU01000002">
    <property type="protein sequence ID" value="OUJ19476.1"/>
    <property type="molecule type" value="Genomic_DNA"/>
</dbReference>
<dbReference type="AlphaFoldDB" id="A0A1Y3GJB2"/>
<dbReference type="Pfam" id="PF02537">
    <property type="entry name" value="CRCB"/>
    <property type="match status" value="1"/>
</dbReference>
<comment type="catalytic activity">
    <reaction evidence="7">
        <text>fluoride(in) = fluoride(out)</text>
        <dbReference type="Rhea" id="RHEA:76159"/>
        <dbReference type="ChEBI" id="CHEBI:17051"/>
    </reaction>
    <physiologicalReaction direction="left-to-right" evidence="7">
        <dbReference type="Rhea" id="RHEA:76160"/>
    </physiologicalReaction>
</comment>
<keyword evidence="4 8" id="KW-1133">Transmembrane helix</keyword>
<comment type="similarity">
    <text evidence="6 8">Belongs to the fluoride channel Fluc/FEX (TC 1.A.43) family.</text>
</comment>